<evidence type="ECO:0000313" key="4">
    <source>
        <dbReference type="EMBL" id="GFG39538.1"/>
    </source>
</evidence>
<dbReference type="GO" id="GO:0005768">
    <property type="term" value="C:endosome"/>
    <property type="evidence" value="ECO:0007669"/>
    <property type="project" value="TreeGrafter"/>
</dbReference>
<feature type="compositionally biased region" description="Low complexity" evidence="3">
    <location>
        <begin position="505"/>
        <end position="520"/>
    </location>
</feature>
<feature type="coiled-coil region" evidence="2">
    <location>
        <begin position="275"/>
        <end position="302"/>
    </location>
</feature>
<evidence type="ECO:0000256" key="1">
    <source>
        <dbReference type="ARBA" id="ARBA00023054"/>
    </source>
</evidence>
<keyword evidence="1 2" id="KW-0175">Coiled coil</keyword>
<accession>A0A6L2Q9F9</accession>
<dbReference type="Proteomes" id="UP000502823">
    <property type="component" value="Unassembled WGS sequence"/>
</dbReference>
<reference evidence="5" key="1">
    <citation type="submission" date="2020-01" db="EMBL/GenBank/DDBJ databases">
        <title>Draft genome sequence of the Termite Coptotermes fromosanus.</title>
        <authorList>
            <person name="Itakura S."/>
            <person name="Yosikawa Y."/>
            <person name="Umezawa K."/>
        </authorList>
    </citation>
    <scope>NUCLEOTIDE SEQUENCE [LARGE SCALE GENOMIC DNA]</scope>
</reference>
<comment type="caution">
    <text evidence="4">The sequence shown here is derived from an EMBL/GenBank/DDBJ whole genome shotgun (WGS) entry which is preliminary data.</text>
</comment>
<feature type="region of interest" description="Disordered" evidence="3">
    <location>
        <begin position="500"/>
        <end position="547"/>
    </location>
</feature>
<dbReference type="EMBL" id="BLKM01000907">
    <property type="protein sequence ID" value="GFG39538.1"/>
    <property type="molecule type" value="Genomic_DNA"/>
</dbReference>
<dbReference type="InParanoid" id="A0A6L2Q9F9"/>
<proteinExistence type="predicted"/>
<dbReference type="Pfam" id="PF10186">
    <property type="entry name" value="ATG14"/>
    <property type="match status" value="1"/>
</dbReference>
<protein>
    <recommendedName>
        <fullName evidence="6">UV radiation resistance-associated gene protein</fullName>
    </recommendedName>
</protein>
<dbReference type="AlphaFoldDB" id="A0A6L2Q9F9"/>
<dbReference type="GO" id="GO:0000323">
    <property type="term" value="C:lytic vacuole"/>
    <property type="evidence" value="ECO:0007669"/>
    <property type="project" value="TreeGrafter"/>
</dbReference>
<dbReference type="PANTHER" id="PTHR15157">
    <property type="entry name" value="UV RADIATION RESISTANCE-ASSOCIATED GENE PROTEIN"/>
    <property type="match status" value="1"/>
</dbReference>
<sequence length="931" mass="104281">MVQQHAVARWKEWIPLMSQQLRLRNLIQIIAYNICVNEKPSPGTGNKGSKNVQGTNLKTKTLKAEVMKASFYYTLHLTTMSAPFYTSEKLESQNPKWAEIAMGDLTCHVNTAVNGIVIRLWLHREGEPDHVVTVWGVYFSGLVYLGPKLSLDPAVLNINTIVFHMHGGYFTAFECFKEAPLKIRNTTVTVNAAEAQPSYNVKLLLRLHTFQQAIKKQMLAAQNLREKIAVGGFTATESRENAVLRHLLNKSRPKVPERQEMLRVRKEVELVRFRVSMLSHEKSRKQAELQELEKTKSALIETSQDRGLELMNRYQHLHKDMEHLKEWKKNFMDMREALLLTIAQLNFRQKQLISELNLIYPIVQMPNNKYTICGVHLPNSEDFAGNDEVMISVALGFVAHLVQMISIFLQVPLRYPIIHFGSRSKIVDHVAEKIPDKDREFPLFSRGKDKLQFNYGVYLLNKNIAQLRWCFNLPTQDLRATLSNLTTLLHFRPGSNMLESHHRTLSGSSLDLRSSSQNASPVGSLQVGGFHRQPPGGTTRHFEKGHRACKSMGNSELGYQTKTSDPEVQSARDFTAAVAVNTGVVTSLSYSLDKGLDEYEEIKKAENTLRHTETIITNQQRATGNLAHVGSEPILTQNLNKMMIVQRDHDTASSGDEAQKCFLQNWQSYGPAPVCSDEDNDVLHNSTGMSDQNFLNIHTDMNESREHTIQKTDFDTYVVQMMPQGEDVNGCGWDHPLQKNVIPLPAGHNSNSVEDSACVNLKNVHWKSDIMSAIDKGSMQNGGRATPENIWGVQVSATFQPSQNESPVGGQNINALQTSILRNVTAIHSTVTAALKSDKEVGPQEESTSSDACKVPAVPVLREVCNEAMAMKQLSCKDNSELEKLVGLGDILQSSIVDSVLTSRTEALASRTASFNLVRTRHSSSLEDAPL</sequence>
<evidence type="ECO:0000313" key="5">
    <source>
        <dbReference type="Proteomes" id="UP000502823"/>
    </source>
</evidence>
<evidence type="ECO:0000256" key="3">
    <source>
        <dbReference type="SAM" id="MobiDB-lite"/>
    </source>
</evidence>
<dbReference type="InterPro" id="IPR018791">
    <property type="entry name" value="UV_resistance/autophagy_Atg14"/>
</dbReference>
<gene>
    <name evidence="4" type="ORF">Cfor_00968</name>
</gene>
<dbReference type="GO" id="GO:0000149">
    <property type="term" value="F:SNARE binding"/>
    <property type="evidence" value="ECO:0007669"/>
    <property type="project" value="TreeGrafter"/>
</dbReference>
<dbReference type="GO" id="GO:0032991">
    <property type="term" value="C:protein-containing complex"/>
    <property type="evidence" value="ECO:0007669"/>
    <property type="project" value="UniProtKB-ARBA"/>
</dbReference>
<keyword evidence="5" id="KW-1185">Reference proteome</keyword>
<dbReference type="GO" id="GO:0035493">
    <property type="term" value="P:SNARE complex assembly"/>
    <property type="evidence" value="ECO:0007669"/>
    <property type="project" value="TreeGrafter"/>
</dbReference>
<dbReference type="FunCoup" id="A0A6L2Q9F9">
    <property type="interactions" value="407"/>
</dbReference>
<evidence type="ECO:0008006" key="6">
    <source>
        <dbReference type="Google" id="ProtNLM"/>
    </source>
</evidence>
<evidence type="ECO:0000256" key="2">
    <source>
        <dbReference type="SAM" id="Coils"/>
    </source>
</evidence>
<organism evidence="4 5">
    <name type="scientific">Coptotermes formosanus</name>
    <name type="common">Formosan subterranean termite</name>
    <dbReference type="NCBI Taxonomy" id="36987"/>
    <lineage>
        <taxon>Eukaryota</taxon>
        <taxon>Metazoa</taxon>
        <taxon>Ecdysozoa</taxon>
        <taxon>Arthropoda</taxon>
        <taxon>Hexapoda</taxon>
        <taxon>Insecta</taxon>
        <taxon>Pterygota</taxon>
        <taxon>Neoptera</taxon>
        <taxon>Polyneoptera</taxon>
        <taxon>Dictyoptera</taxon>
        <taxon>Blattodea</taxon>
        <taxon>Blattoidea</taxon>
        <taxon>Termitoidae</taxon>
        <taxon>Rhinotermitidae</taxon>
        <taxon>Coptotermes</taxon>
    </lineage>
</organism>
<dbReference type="PANTHER" id="PTHR15157:SF5">
    <property type="entry name" value="UV RADIATION RESISTANCE-ASSOCIATED GENE PROTEIN"/>
    <property type="match status" value="1"/>
</dbReference>
<name>A0A6L2Q9F9_COPFO</name>
<dbReference type="OrthoDB" id="72772at2759"/>